<keyword evidence="1" id="KW-1133">Transmembrane helix</keyword>
<protein>
    <submittedName>
        <fullName evidence="2">Uncharacterized protein</fullName>
    </submittedName>
</protein>
<name>A0ABS5GUV2_9GAMM</name>
<sequence length="103" mass="11945">MTEALELIGAISSLILLGLFFTLPFTLLMMIIMTPKLDQFMSDNPKFESQWFVNRFTRFHRYGVALMIDSKRYKCPNGLRWLAVLSTLMSFLFLLSCIVTLLL</sequence>
<evidence type="ECO:0000256" key="1">
    <source>
        <dbReference type="SAM" id="Phobius"/>
    </source>
</evidence>
<dbReference type="EMBL" id="JAGRZL010000056">
    <property type="protein sequence ID" value="MBR7630921.1"/>
    <property type="molecule type" value="Genomic_DNA"/>
</dbReference>
<dbReference type="Proteomes" id="UP000675653">
    <property type="component" value="Unassembled WGS sequence"/>
</dbReference>
<keyword evidence="1" id="KW-0472">Membrane</keyword>
<gene>
    <name evidence="2" type="ORF">KAT72_18315</name>
</gene>
<feature type="transmembrane region" description="Helical" evidence="1">
    <location>
        <begin position="81"/>
        <end position="102"/>
    </location>
</feature>
<reference evidence="2 3" key="1">
    <citation type="submission" date="2021-04" db="EMBL/GenBank/DDBJ databases">
        <title>Draft Genome of Aeromonas popoffii ID682, isolated from a natural water source in Idaho.</title>
        <authorList>
            <person name="Testerman T."/>
            <person name="Graf J."/>
        </authorList>
    </citation>
    <scope>NUCLEOTIDE SEQUENCE [LARGE SCALE GENOMIC DNA]</scope>
    <source>
        <strain evidence="2 3">ID682</strain>
    </source>
</reference>
<comment type="caution">
    <text evidence="2">The sequence shown here is derived from an EMBL/GenBank/DDBJ whole genome shotgun (WGS) entry which is preliminary data.</text>
</comment>
<proteinExistence type="predicted"/>
<organism evidence="2 3">
    <name type="scientific">Aeromonas popoffii</name>
    <dbReference type="NCBI Taxonomy" id="70856"/>
    <lineage>
        <taxon>Bacteria</taxon>
        <taxon>Pseudomonadati</taxon>
        <taxon>Pseudomonadota</taxon>
        <taxon>Gammaproteobacteria</taxon>
        <taxon>Aeromonadales</taxon>
        <taxon>Aeromonadaceae</taxon>
        <taxon>Aeromonas</taxon>
    </lineage>
</organism>
<evidence type="ECO:0000313" key="3">
    <source>
        <dbReference type="Proteomes" id="UP000675653"/>
    </source>
</evidence>
<keyword evidence="3" id="KW-1185">Reference proteome</keyword>
<keyword evidence="1" id="KW-0812">Transmembrane</keyword>
<evidence type="ECO:0000313" key="2">
    <source>
        <dbReference type="EMBL" id="MBR7630921.1"/>
    </source>
</evidence>
<dbReference type="RefSeq" id="WP_212514481.1">
    <property type="nucleotide sequence ID" value="NZ_CAWQDX010000081.1"/>
</dbReference>
<accession>A0ABS5GUV2</accession>
<feature type="transmembrane region" description="Helical" evidence="1">
    <location>
        <begin position="6"/>
        <end position="32"/>
    </location>
</feature>